<reference evidence="2" key="1">
    <citation type="journal article" date="2014" name="Proc. Natl. Acad. Sci. U.S.A.">
        <title>Extensive sampling of basidiomycete genomes demonstrates inadequacy of the white-rot/brown-rot paradigm for wood decay fungi.</title>
        <authorList>
            <person name="Riley R."/>
            <person name="Salamov A.A."/>
            <person name="Brown D.W."/>
            <person name="Nagy L.G."/>
            <person name="Floudas D."/>
            <person name="Held B.W."/>
            <person name="Levasseur A."/>
            <person name="Lombard V."/>
            <person name="Morin E."/>
            <person name="Otillar R."/>
            <person name="Lindquist E.A."/>
            <person name="Sun H."/>
            <person name="LaButti K.M."/>
            <person name="Schmutz J."/>
            <person name="Jabbour D."/>
            <person name="Luo H."/>
            <person name="Baker S.E."/>
            <person name="Pisabarro A.G."/>
            <person name="Walton J.D."/>
            <person name="Blanchette R.A."/>
            <person name="Henrissat B."/>
            <person name="Martin F."/>
            <person name="Cullen D."/>
            <person name="Hibbett D.S."/>
            <person name="Grigoriev I.V."/>
        </authorList>
    </citation>
    <scope>NUCLEOTIDE SEQUENCE [LARGE SCALE GENOMIC DNA]</scope>
    <source>
        <strain evidence="2">MUCL 33604</strain>
    </source>
</reference>
<gene>
    <name evidence="1" type="ORF">JAAARDRAFT_136561</name>
</gene>
<sequence>AFLWFEEKIVFLQNVEDFMHYFPMFLQRVSENEDVFIHHSLESSWQIGETKEHDHRLE</sequence>
<name>A0A067PQU8_9AGAM</name>
<dbReference type="AlphaFoldDB" id="A0A067PQU8"/>
<dbReference type="Proteomes" id="UP000027265">
    <property type="component" value="Unassembled WGS sequence"/>
</dbReference>
<protein>
    <submittedName>
        <fullName evidence="1">Uncharacterized protein</fullName>
    </submittedName>
</protein>
<proteinExistence type="predicted"/>
<evidence type="ECO:0000313" key="2">
    <source>
        <dbReference type="Proteomes" id="UP000027265"/>
    </source>
</evidence>
<feature type="non-terminal residue" evidence="1">
    <location>
        <position position="1"/>
    </location>
</feature>
<organism evidence="1 2">
    <name type="scientific">Jaapia argillacea MUCL 33604</name>
    <dbReference type="NCBI Taxonomy" id="933084"/>
    <lineage>
        <taxon>Eukaryota</taxon>
        <taxon>Fungi</taxon>
        <taxon>Dikarya</taxon>
        <taxon>Basidiomycota</taxon>
        <taxon>Agaricomycotina</taxon>
        <taxon>Agaricomycetes</taxon>
        <taxon>Agaricomycetidae</taxon>
        <taxon>Jaapiales</taxon>
        <taxon>Jaapiaceae</taxon>
        <taxon>Jaapia</taxon>
    </lineage>
</organism>
<dbReference type="EMBL" id="KL197732">
    <property type="protein sequence ID" value="KDQ53687.1"/>
    <property type="molecule type" value="Genomic_DNA"/>
</dbReference>
<evidence type="ECO:0000313" key="1">
    <source>
        <dbReference type="EMBL" id="KDQ53687.1"/>
    </source>
</evidence>
<dbReference type="InParanoid" id="A0A067PQU8"/>
<dbReference type="HOGENOM" id="CLU_143913_4_0_1"/>
<keyword evidence="2" id="KW-1185">Reference proteome</keyword>
<accession>A0A067PQU8</accession>